<feature type="signal peptide" evidence="5">
    <location>
        <begin position="1"/>
        <end position="21"/>
    </location>
</feature>
<dbReference type="InterPro" id="IPR006665">
    <property type="entry name" value="OmpA-like"/>
</dbReference>
<reference evidence="7 8" key="1">
    <citation type="journal article" date="2016" name="Nat. Commun.">
        <title>Thousands of microbial genomes shed light on interconnected biogeochemical processes in an aquifer system.</title>
        <authorList>
            <person name="Anantharaman K."/>
            <person name="Brown C.T."/>
            <person name="Hug L.A."/>
            <person name="Sharon I."/>
            <person name="Castelle C.J."/>
            <person name="Probst A.J."/>
            <person name="Thomas B.C."/>
            <person name="Singh A."/>
            <person name="Wilkins M.J."/>
            <person name="Karaoz U."/>
            <person name="Brodie E.L."/>
            <person name="Williams K.H."/>
            <person name="Hubbard S.S."/>
            <person name="Banfield J.F."/>
        </authorList>
    </citation>
    <scope>NUCLEOTIDE SEQUENCE [LARGE SCALE GENOMIC DNA]</scope>
</reference>
<dbReference type="InterPro" id="IPR015168">
    <property type="entry name" value="SsuA/THI5"/>
</dbReference>
<evidence type="ECO:0000256" key="3">
    <source>
        <dbReference type="ARBA" id="ARBA00022729"/>
    </source>
</evidence>
<dbReference type="AlphaFoldDB" id="A0A1F8F315"/>
<evidence type="ECO:0000313" key="8">
    <source>
        <dbReference type="Proteomes" id="UP000176834"/>
    </source>
</evidence>
<protein>
    <recommendedName>
        <fullName evidence="6">OmpA-like domain-containing protein</fullName>
    </recommendedName>
</protein>
<evidence type="ECO:0000313" key="7">
    <source>
        <dbReference type="EMBL" id="OGN07522.1"/>
    </source>
</evidence>
<feature type="chain" id="PRO_5009535461" description="OmpA-like domain-containing protein" evidence="5">
    <location>
        <begin position="22"/>
        <end position="577"/>
    </location>
</feature>
<dbReference type="Pfam" id="PF09084">
    <property type="entry name" value="NMT1"/>
    <property type="match status" value="1"/>
</dbReference>
<dbReference type="Gene3D" id="3.40.190.10">
    <property type="entry name" value="Periplasmic binding protein-like II"/>
    <property type="match status" value="2"/>
</dbReference>
<keyword evidence="3 5" id="KW-0732">Signal</keyword>
<dbReference type="Gene3D" id="3.30.1330.60">
    <property type="entry name" value="OmpA-like domain"/>
    <property type="match status" value="1"/>
</dbReference>
<feature type="domain" description="OmpA-like" evidence="6">
    <location>
        <begin position="426"/>
        <end position="567"/>
    </location>
</feature>
<evidence type="ECO:0000259" key="6">
    <source>
        <dbReference type="PROSITE" id="PS51123"/>
    </source>
</evidence>
<evidence type="ECO:0000256" key="1">
    <source>
        <dbReference type="ARBA" id="ARBA00004418"/>
    </source>
</evidence>
<dbReference type="SUPFAM" id="SSF103088">
    <property type="entry name" value="OmpA-like"/>
    <property type="match status" value="1"/>
</dbReference>
<keyword evidence="4" id="KW-0472">Membrane</keyword>
<dbReference type="InterPro" id="IPR036737">
    <property type="entry name" value="OmpA-like_sf"/>
</dbReference>
<evidence type="ECO:0000256" key="5">
    <source>
        <dbReference type="SAM" id="SignalP"/>
    </source>
</evidence>
<dbReference type="PANTHER" id="PTHR30024">
    <property type="entry name" value="ALIPHATIC SULFONATES-BINDING PROTEIN-RELATED"/>
    <property type="match status" value="1"/>
</dbReference>
<dbReference type="PROSITE" id="PS51123">
    <property type="entry name" value="OMPA_2"/>
    <property type="match status" value="1"/>
</dbReference>
<sequence length="577" mass="62676">MRIRQLIFVLIVSLLAGNVYAQQGNIEYLNAQPMTQVVQARVQVVSSDRRVPTITWGGDVATILAEMQGTFKKEGLDVEVYTQNDFVKQVEDVLTGKTPYLRGTVGMINAANEVFERNGLKLRVVYQISWSNGDDTMVVRSNINRPSDLRGKTIALQRYGPHMDYVTNVLESAGVPLSSVKFKWLRELTIPTQNTNGRVIDPVSAFRADSTIDAVMAIIPDALTLTSDGKVGTGAEGSVKGAKILLTTQTANRIIADVYAVREDYYQANKAKVEKFTHALMVGQEQLDGLLKAKNQRQAEYRQLVAKSATLLFGASQATAEVEGLLAGGAYMVGHTGNVQFFTSTALGARTLQNLTSEVQTSFVAMGLLVAKSSALLGAEWNFNTLAAGLAMARLTSAPAAVPTPTLDRNRAEARVAKEISAELSGWEEGTLFVVEINFQPNQKVFTEAQYANDFAKAIKLVQTYGGALITVEGHSDPMGLAQAKQKGENAQVLAQIEQAGKNLSLDRANAVKATFLAYAKKNGVALAGDDFIAVGMGVRAPKFGSPKTKDEWLENMRVVFRIKNIEAELSEFQPLK</sequence>
<dbReference type="EMBL" id="MGJN01000006">
    <property type="protein sequence ID" value="OGN07522.1"/>
    <property type="molecule type" value="Genomic_DNA"/>
</dbReference>
<organism evidence="7 8">
    <name type="scientific">Candidatus Yanofskybacteria bacterium RIFCSPHIGHO2_02_FULL_38_22b</name>
    <dbReference type="NCBI Taxonomy" id="1802673"/>
    <lineage>
        <taxon>Bacteria</taxon>
        <taxon>Candidatus Yanofskyibacteriota</taxon>
    </lineage>
</organism>
<dbReference type="PANTHER" id="PTHR30024:SF47">
    <property type="entry name" value="TAURINE-BINDING PERIPLASMIC PROTEIN"/>
    <property type="match status" value="1"/>
</dbReference>
<name>A0A1F8F315_9BACT</name>
<dbReference type="SUPFAM" id="SSF53850">
    <property type="entry name" value="Periplasmic binding protein-like II"/>
    <property type="match status" value="1"/>
</dbReference>
<proteinExistence type="inferred from homology"/>
<gene>
    <name evidence="7" type="ORF">A3B86_04750</name>
</gene>
<evidence type="ECO:0000256" key="4">
    <source>
        <dbReference type="PROSITE-ProRule" id="PRU00473"/>
    </source>
</evidence>
<accession>A0A1F8F315</accession>
<comment type="similarity">
    <text evidence="2">Belongs to the bacterial solute-binding protein SsuA/TauA family.</text>
</comment>
<dbReference type="GO" id="GO:0042597">
    <property type="term" value="C:periplasmic space"/>
    <property type="evidence" value="ECO:0007669"/>
    <property type="project" value="UniProtKB-SubCell"/>
</dbReference>
<dbReference type="GO" id="GO:0016020">
    <property type="term" value="C:membrane"/>
    <property type="evidence" value="ECO:0007669"/>
    <property type="project" value="UniProtKB-UniRule"/>
</dbReference>
<comment type="subcellular location">
    <subcellularLocation>
        <location evidence="1">Periplasm</location>
    </subcellularLocation>
</comment>
<comment type="caution">
    <text evidence="7">The sequence shown here is derived from an EMBL/GenBank/DDBJ whole genome shotgun (WGS) entry which is preliminary data.</text>
</comment>
<dbReference type="Proteomes" id="UP000176834">
    <property type="component" value="Unassembled WGS sequence"/>
</dbReference>
<evidence type="ECO:0000256" key="2">
    <source>
        <dbReference type="ARBA" id="ARBA00010742"/>
    </source>
</evidence>